<evidence type="ECO:0000256" key="1">
    <source>
        <dbReference type="ARBA" id="ARBA00022664"/>
    </source>
</evidence>
<evidence type="ECO:0000256" key="3">
    <source>
        <dbReference type="ARBA" id="ARBA00022946"/>
    </source>
</evidence>
<gene>
    <name evidence="6" type="ORF">GUJ93_ZPchr0013g37448</name>
</gene>
<keyword evidence="7" id="KW-1185">Reference proteome</keyword>
<dbReference type="PANTHER" id="PTHR31846">
    <property type="entry name" value="CRS1 / YHBY (CRM) DOMAIN-CONTAINING PROTEIN"/>
    <property type="match status" value="1"/>
</dbReference>
<name>A0A8J5X5G1_ZIZPA</name>
<evidence type="ECO:0000256" key="5">
    <source>
        <dbReference type="ARBA" id="ARBA00023274"/>
    </source>
</evidence>
<dbReference type="EMBL" id="JAAALK010000079">
    <property type="protein sequence ID" value="KAG8100608.1"/>
    <property type="molecule type" value="Genomic_DNA"/>
</dbReference>
<dbReference type="GO" id="GO:0006397">
    <property type="term" value="P:mRNA processing"/>
    <property type="evidence" value="ECO:0007669"/>
    <property type="project" value="UniProtKB-KW"/>
</dbReference>
<dbReference type="Proteomes" id="UP000729402">
    <property type="component" value="Unassembled WGS sequence"/>
</dbReference>
<dbReference type="OrthoDB" id="551352at2759"/>
<evidence type="ECO:0000256" key="4">
    <source>
        <dbReference type="ARBA" id="ARBA00023187"/>
    </source>
</evidence>
<dbReference type="AlphaFoldDB" id="A0A8J5X5G1"/>
<comment type="caution">
    <text evidence="6">The sequence shown here is derived from an EMBL/GenBank/DDBJ whole genome shotgun (WGS) entry which is preliminary data.</text>
</comment>
<proteinExistence type="predicted"/>
<keyword evidence="5" id="KW-0687">Ribonucleoprotein</keyword>
<evidence type="ECO:0000313" key="6">
    <source>
        <dbReference type="EMBL" id="KAG8100608.1"/>
    </source>
</evidence>
<keyword evidence="3" id="KW-0809">Transit peptide</keyword>
<evidence type="ECO:0000256" key="2">
    <source>
        <dbReference type="ARBA" id="ARBA00022737"/>
    </source>
</evidence>
<evidence type="ECO:0000313" key="7">
    <source>
        <dbReference type="Proteomes" id="UP000729402"/>
    </source>
</evidence>
<dbReference type="InterPro" id="IPR045278">
    <property type="entry name" value="CRS1/CFM2/CFM3"/>
</dbReference>
<organism evidence="6 7">
    <name type="scientific">Zizania palustris</name>
    <name type="common">Northern wild rice</name>
    <dbReference type="NCBI Taxonomy" id="103762"/>
    <lineage>
        <taxon>Eukaryota</taxon>
        <taxon>Viridiplantae</taxon>
        <taxon>Streptophyta</taxon>
        <taxon>Embryophyta</taxon>
        <taxon>Tracheophyta</taxon>
        <taxon>Spermatophyta</taxon>
        <taxon>Magnoliopsida</taxon>
        <taxon>Liliopsida</taxon>
        <taxon>Poales</taxon>
        <taxon>Poaceae</taxon>
        <taxon>BOP clade</taxon>
        <taxon>Oryzoideae</taxon>
        <taxon>Oryzeae</taxon>
        <taxon>Zizaniinae</taxon>
        <taxon>Zizania</taxon>
    </lineage>
</organism>
<reference evidence="6" key="2">
    <citation type="submission" date="2021-02" db="EMBL/GenBank/DDBJ databases">
        <authorList>
            <person name="Kimball J.A."/>
            <person name="Haas M.W."/>
            <person name="Macchietto M."/>
            <person name="Kono T."/>
            <person name="Duquette J."/>
            <person name="Shao M."/>
        </authorList>
    </citation>
    <scope>NUCLEOTIDE SEQUENCE</scope>
    <source>
        <tissue evidence="6">Fresh leaf tissue</tissue>
    </source>
</reference>
<dbReference type="PANTHER" id="PTHR31846:SF4">
    <property type="entry name" value="CRS1 _ YHBY (CRM) DOMAIN-CONTAINING PROTEIN"/>
    <property type="match status" value="1"/>
</dbReference>
<dbReference type="GO" id="GO:1990904">
    <property type="term" value="C:ribonucleoprotein complex"/>
    <property type="evidence" value="ECO:0007669"/>
    <property type="project" value="UniProtKB-KW"/>
</dbReference>
<keyword evidence="4" id="KW-0508">mRNA splicing</keyword>
<keyword evidence="1" id="KW-0507">mRNA processing</keyword>
<keyword evidence="2" id="KW-0677">Repeat</keyword>
<dbReference type="GO" id="GO:0003729">
    <property type="term" value="F:mRNA binding"/>
    <property type="evidence" value="ECO:0007669"/>
    <property type="project" value="InterPro"/>
</dbReference>
<sequence length="130" mass="14125">MVGRTRLKWPGLARCAEKATWGACGRRGNGWWARGWLAIAGMGMGDEAASVRSTGFHGRRGDGGRHEIAGMGGKAATADVCNRQSDRGTLLLRNKYHIVIYRGKDFLPTPVAAALAEREELTKDNQNAEE</sequence>
<protein>
    <submittedName>
        <fullName evidence="6">Uncharacterized protein</fullName>
    </submittedName>
</protein>
<reference evidence="6" key="1">
    <citation type="journal article" date="2021" name="bioRxiv">
        <title>Whole Genome Assembly and Annotation of Northern Wild Rice, Zizania palustris L., Supports a Whole Genome Duplication in the Zizania Genus.</title>
        <authorList>
            <person name="Haas M."/>
            <person name="Kono T."/>
            <person name="Macchietto M."/>
            <person name="Millas R."/>
            <person name="McGilp L."/>
            <person name="Shao M."/>
            <person name="Duquette J."/>
            <person name="Hirsch C.N."/>
            <person name="Kimball J."/>
        </authorList>
    </citation>
    <scope>NUCLEOTIDE SEQUENCE</scope>
    <source>
        <tissue evidence="6">Fresh leaf tissue</tissue>
    </source>
</reference>
<dbReference type="GO" id="GO:0000375">
    <property type="term" value="P:RNA splicing, via transesterification reactions"/>
    <property type="evidence" value="ECO:0007669"/>
    <property type="project" value="InterPro"/>
</dbReference>
<accession>A0A8J5X5G1</accession>